<organism evidence="1">
    <name type="scientific">Brassica campestris</name>
    <name type="common">Field mustard</name>
    <dbReference type="NCBI Taxonomy" id="3711"/>
    <lineage>
        <taxon>Eukaryota</taxon>
        <taxon>Viridiplantae</taxon>
        <taxon>Streptophyta</taxon>
        <taxon>Embryophyta</taxon>
        <taxon>Tracheophyta</taxon>
        <taxon>Spermatophyta</taxon>
        <taxon>Magnoliopsida</taxon>
        <taxon>eudicotyledons</taxon>
        <taxon>Gunneridae</taxon>
        <taxon>Pentapetalae</taxon>
        <taxon>rosids</taxon>
        <taxon>malvids</taxon>
        <taxon>Brassicales</taxon>
        <taxon>Brassicaceae</taxon>
        <taxon>Brassiceae</taxon>
        <taxon>Brassica</taxon>
    </lineage>
</organism>
<name>A0A3P6BW42_BRACM</name>
<gene>
    <name evidence="1" type="ORF">BRAA04T15954Z</name>
</gene>
<accession>A0A3P6BW42</accession>
<sequence>MRLKQALRRKQCRTQYVKQGKPLMSKRLGRFSV</sequence>
<dbReference type="EMBL" id="LR031576">
    <property type="protein sequence ID" value="VDD10427.1"/>
    <property type="molecule type" value="Genomic_DNA"/>
</dbReference>
<proteinExistence type="predicted"/>
<protein>
    <submittedName>
        <fullName evidence="1">Uncharacterized protein</fullName>
    </submittedName>
</protein>
<dbReference type="AlphaFoldDB" id="A0A3P6BW42"/>
<reference evidence="1" key="1">
    <citation type="submission" date="2018-11" db="EMBL/GenBank/DDBJ databases">
        <authorList>
            <consortium name="Genoscope - CEA"/>
            <person name="William W."/>
        </authorList>
    </citation>
    <scope>NUCLEOTIDE SEQUENCE</scope>
</reference>
<evidence type="ECO:0000313" key="1">
    <source>
        <dbReference type="EMBL" id="VDD10427.1"/>
    </source>
</evidence>